<comment type="caution">
    <text evidence="2">The sequence shown here is derived from an EMBL/GenBank/DDBJ whole genome shotgun (WGS) entry which is preliminary data.</text>
</comment>
<evidence type="ECO:0000313" key="2">
    <source>
        <dbReference type="EMBL" id="TGO85030.1"/>
    </source>
</evidence>
<dbReference type="Proteomes" id="UP000297280">
    <property type="component" value="Unassembled WGS sequence"/>
</dbReference>
<accession>A0A4Z1KHM7</accession>
<evidence type="ECO:0000313" key="3">
    <source>
        <dbReference type="Proteomes" id="UP000297280"/>
    </source>
</evidence>
<evidence type="ECO:0000256" key="1">
    <source>
        <dbReference type="SAM" id="MobiDB-lite"/>
    </source>
</evidence>
<dbReference type="OrthoDB" id="3551171at2759"/>
<reference evidence="2 3" key="1">
    <citation type="submission" date="2017-12" db="EMBL/GenBank/DDBJ databases">
        <title>Comparative genomics of Botrytis spp.</title>
        <authorList>
            <person name="Valero-Jimenez C.A."/>
            <person name="Tapia P."/>
            <person name="Veloso J."/>
            <person name="Silva-Moreno E."/>
            <person name="Staats M."/>
            <person name="Valdes J.H."/>
            <person name="Van Kan J.A.L."/>
        </authorList>
    </citation>
    <scope>NUCLEOTIDE SEQUENCE [LARGE SCALE GENOMIC DNA]</scope>
    <source>
        <strain evidence="2 3">MUCL3349</strain>
    </source>
</reference>
<name>A0A4Z1KHM7_9HELO</name>
<protein>
    <submittedName>
        <fullName evidence="2">Uncharacterized protein</fullName>
    </submittedName>
</protein>
<feature type="region of interest" description="Disordered" evidence="1">
    <location>
        <begin position="1"/>
        <end position="35"/>
    </location>
</feature>
<keyword evidence="3" id="KW-1185">Reference proteome</keyword>
<sequence length="131" mass="14763">MNLTSGNTSGNRGSEGGQSSNLESNPTAEQAGGQWQCQMPLPFPLAMFSCDHWNKPNVITCEAPERNPFNDVHLKNPGRDLGCGRQRVDGFWRLGTHVNRLNLFYRKIEQIPDLGWVVLKDGRRVNGRDER</sequence>
<dbReference type="EMBL" id="PQXO01000437">
    <property type="protein sequence ID" value="TGO85030.1"/>
    <property type="molecule type" value="Genomic_DNA"/>
</dbReference>
<proteinExistence type="predicted"/>
<gene>
    <name evidence="2" type="ORF">BPOR_0438g00010</name>
</gene>
<organism evidence="2 3">
    <name type="scientific">Botrytis porri</name>
    <dbReference type="NCBI Taxonomy" id="87229"/>
    <lineage>
        <taxon>Eukaryota</taxon>
        <taxon>Fungi</taxon>
        <taxon>Dikarya</taxon>
        <taxon>Ascomycota</taxon>
        <taxon>Pezizomycotina</taxon>
        <taxon>Leotiomycetes</taxon>
        <taxon>Helotiales</taxon>
        <taxon>Sclerotiniaceae</taxon>
        <taxon>Botrytis</taxon>
    </lineage>
</organism>
<dbReference type="AlphaFoldDB" id="A0A4Z1KHM7"/>